<proteinExistence type="predicted"/>
<protein>
    <submittedName>
        <fullName evidence="1">Epoxyqueuosine reductase</fullName>
    </submittedName>
</protein>
<sequence length="256" mass="29233">MEKKIKKLIIDFVRDYPKEKELRSMWQEPLVKFSDAEDEMYLKLKEVVSPTHALPKELLPGAKTVIAYFIPFKEYIIQSNIEGKLSSWGWAEAYAETNSLINSLNTHINKELEKLNYRSNILPATHNFDEDILLSDWSHRHVAYISGLGKFGLNNMLITEKGCCGRLGSIVTNLNIEPSTRNNEEYCLYKTSGTCKNCVKQCVNDALKDQFFDRFKCYDMLLENAEIHKEVGLADACGKCCVNLPCSTKVPIRSGF</sequence>
<reference evidence="1 2" key="1">
    <citation type="submission" date="2020-07" db="EMBL/GenBank/DDBJ databases">
        <title>Alkalicella. sp. LB2 genome.</title>
        <authorList>
            <person name="Postec A."/>
            <person name="Quemeneur M."/>
        </authorList>
    </citation>
    <scope>NUCLEOTIDE SEQUENCE [LARGE SCALE GENOMIC DNA]</scope>
    <source>
        <strain evidence="1 2">LB2</strain>
    </source>
</reference>
<dbReference type="Proteomes" id="UP000516160">
    <property type="component" value="Chromosome"/>
</dbReference>
<name>A0A7G9W6A5_ALKCA</name>
<dbReference type="PANTHER" id="PTHR42827">
    <property type="entry name" value="IRON-SULFUR CLUSTER-BINDING PROTEIN-RELATED"/>
    <property type="match status" value="1"/>
</dbReference>
<dbReference type="EMBL" id="CP058559">
    <property type="protein sequence ID" value="QNO14217.1"/>
    <property type="molecule type" value="Genomic_DNA"/>
</dbReference>
<accession>A0A7G9W6A5</accession>
<gene>
    <name evidence="1" type="ORF">HYG86_05240</name>
</gene>
<dbReference type="AlphaFoldDB" id="A0A7G9W6A5"/>
<keyword evidence="2" id="KW-1185">Reference proteome</keyword>
<organism evidence="1 2">
    <name type="scientific">Alkalicella caledoniensis</name>
    <dbReference type="NCBI Taxonomy" id="2731377"/>
    <lineage>
        <taxon>Bacteria</taxon>
        <taxon>Bacillati</taxon>
        <taxon>Bacillota</taxon>
        <taxon>Clostridia</taxon>
        <taxon>Eubacteriales</taxon>
        <taxon>Proteinivoracaceae</taxon>
        <taxon>Alkalicella</taxon>
    </lineage>
</organism>
<evidence type="ECO:0000313" key="1">
    <source>
        <dbReference type="EMBL" id="QNO14217.1"/>
    </source>
</evidence>
<dbReference type="RefSeq" id="WP_213167876.1">
    <property type="nucleotide sequence ID" value="NZ_CP058559.1"/>
</dbReference>
<evidence type="ECO:0000313" key="2">
    <source>
        <dbReference type="Proteomes" id="UP000516160"/>
    </source>
</evidence>
<dbReference type="PANTHER" id="PTHR42827:SF1">
    <property type="entry name" value="IRON-SULFUR CLUSTER-BINDING PROTEIN"/>
    <property type="match status" value="1"/>
</dbReference>
<dbReference type="KEGG" id="acae:HYG86_05240"/>